<dbReference type="Gene3D" id="3.90.380.10">
    <property type="entry name" value="Naphthalene 1,2-dioxygenase Alpha Subunit, Chain A, domain 1"/>
    <property type="match status" value="1"/>
</dbReference>
<dbReference type="Pfam" id="PF00355">
    <property type="entry name" value="Rieske"/>
    <property type="match status" value="1"/>
</dbReference>
<keyword evidence="7" id="KW-1133">Transmembrane helix</keyword>
<comment type="pathway">
    <text evidence="12">Steroid hormone biosynthesis; dafachronic acid biosynthesis.</text>
</comment>
<evidence type="ECO:0000256" key="16">
    <source>
        <dbReference type="ARBA" id="ARBA00049548"/>
    </source>
</evidence>
<dbReference type="PANTHER" id="PTHR21266:SF32">
    <property type="entry name" value="CHOLESTEROL 7-DESATURASE NVD"/>
    <property type="match status" value="1"/>
</dbReference>
<comment type="pathway">
    <text evidence="3">Hormone biosynthesis.</text>
</comment>
<dbReference type="GO" id="GO:0016020">
    <property type="term" value="C:membrane"/>
    <property type="evidence" value="ECO:0007669"/>
    <property type="project" value="UniProtKB-SubCell"/>
</dbReference>
<evidence type="ECO:0000256" key="12">
    <source>
        <dbReference type="ARBA" id="ARBA00025712"/>
    </source>
</evidence>
<evidence type="ECO:0000256" key="10">
    <source>
        <dbReference type="ARBA" id="ARBA00023014"/>
    </source>
</evidence>
<dbReference type="InterPro" id="IPR036922">
    <property type="entry name" value="Rieske_2Fe-2S_sf"/>
</dbReference>
<dbReference type="Gene3D" id="2.102.10.10">
    <property type="entry name" value="Rieske [2Fe-2S] iron-sulphur domain"/>
    <property type="match status" value="1"/>
</dbReference>
<keyword evidence="6" id="KW-0479">Metal-binding</keyword>
<evidence type="ECO:0000256" key="6">
    <source>
        <dbReference type="ARBA" id="ARBA00022723"/>
    </source>
</evidence>
<dbReference type="SUPFAM" id="SSF55961">
    <property type="entry name" value="Bet v1-like"/>
    <property type="match status" value="1"/>
</dbReference>
<comment type="subcellular location">
    <subcellularLocation>
        <location evidence="2">Membrane</location>
    </subcellularLocation>
</comment>
<dbReference type="InterPro" id="IPR017941">
    <property type="entry name" value="Rieske_2Fe-2S"/>
</dbReference>
<dbReference type="GO" id="GO:0051537">
    <property type="term" value="F:2 iron, 2 sulfur cluster binding"/>
    <property type="evidence" value="ECO:0007669"/>
    <property type="project" value="UniProtKB-KW"/>
</dbReference>
<dbReference type="Pfam" id="PF19298">
    <property type="entry name" value="KshA_C"/>
    <property type="match status" value="1"/>
</dbReference>
<accession>A0AA39F036</accession>
<dbReference type="EC" id="1.14.19.21" evidence="14"/>
<evidence type="ECO:0000256" key="4">
    <source>
        <dbReference type="ARBA" id="ARBA00022692"/>
    </source>
</evidence>
<gene>
    <name evidence="18" type="ORF">PV328_010168</name>
</gene>
<proteinExistence type="inferred from homology"/>
<evidence type="ECO:0000313" key="18">
    <source>
        <dbReference type="EMBL" id="KAK0159271.1"/>
    </source>
</evidence>
<keyword evidence="19" id="KW-1185">Reference proteome</keyword>
<evidence type="ECO:0000313" key="19">
    <source>
        <dbReference type="Proteomes" id="UP001168990"/>
    </source>
</evidence>
<sequence length="455" mass="52866">MEPDRITCWLAFFWKINYVKGLKNNGNLQSDGVHLRNRKIGEIPPVYPNGWFCLLESSQLKKGQVKHVAALGENFAVFRLLNSFDLRRWDPHVEGHHFKINVKTFLIHHTMKQNLPENNSQNLTKEGNVNIIDAYCPHLGANMAEGGKVLDDGCLECPFHNWTFRGDGQCQNIPYIKKVPPTMKTKSWSCCEVNQLIFVWYHAESMSPEWYIEPILQISRDKWQYQGRNEFLINCHIQEIPENGADWAHLNPVHGRGMFGNEILPNLSHHLWSAASWTSKQSSSNSNIYNDNDYKCKNKLTNEKTETNDNDEIKNNKHRAIVNLQHDLIVCGKFSIIHLDIKAEQIGPGYVELHLNCALGPMYILQTVTPIKPLIQRVTHTFFAPLIISPYAKIVFIAECYMFERDIAIWNHKKFQKNPCLVKEDRSILEYRRWYSQFYSSSSLKYSDSIKSLDW</sequence>
<dbReference type="GO" id="GO:0046872">
    <property type="term" value="F:metal ion binding"/>
    <property type="evidence" value="ECO:0007669"/>
    <property type="project" value="UniProtKB-KW"/>
</dbReference>
<dbReference type="Proteomes" id="UP001168990">
    <property type="component" value="Unassembled WGS sequence"/>
</dbReference>
<dbReference type="SUPFAM" id="SSF50022">
    <property type="entry name" value="ISP domain"/>
    <property type="match status" value="1"/>
</dbReference>
<keyword evidence="4" id="KW-0812">Transmembrane</keyword>
<keyword evidence="11" id="KW-0472">Membrane</keyword>
<evidence type="ECO:0000256" key="15">
    <source>
        <dbReference type="ARBA" id="ARBA00047853"/>
    </source>
</evidence>
<dbReference type="PROSITE" id="PS51296">
    <property type="entry name" value="RIESKE"/>
    <property type="match status" value="1"/>
</dbReference>
<dbReference type="PANTHER" id="PTHR21266">
    <property type="entry name" value="IRON-SULFUR DOMAIN CONTAINING PROTEIN"/>
    <property type="match status" value="1"/>
</dbReference>
<dbReference type="GO" id="GO:0170056">
    <property type="term" value="F:cholesterol 7-desaturase [NAD(P)H] activity"/>
    <property type="evidence" value="ECO:0007669"/>
    <property type="project" value="UniProtKB-EC"/>
</dbReference>
<evidence type="ECO:0000256" key="5">
    <source>
        <dbReference type="ARBA" id="ARBA00022714"/>
    </source>
</evidence>
<comment type="catalytic activity">
    <reaction evidence="15">
        <text>cholesterol + NADH + O2 + H(+) = 7-dehydrocholesterol + NAD(+) + 2 H2O</text>
        <dbReference type="Rhea" id="RHEA:51644"/>
        <dbReference type="ChEBI" id="CHEBI:15377"/>
        <dbReference type="ChEBI" id="CHEBI:15378"/>
        <dbReference type="ChEBI" id="CHEBI:15379"/>
        <dbReference type="ChEBI" id="CHEBI:16113"/>
        <dbReference type="ChEBI" id="CHEBI:17759"/>
        <dbReference type="ChEBI" id="CHEBI:57540"/>
        <dbReference type="ChEBI" id="CHEBI:57945"/>
        <dbReference type="EC" id="1.14.19.21"/>
    </reaction>
    <physiologicalReaction direction="left-to-right" evidence="15">
        <dbReference type="Rhea" id="RHEA:51645"/>
    </physiologicalReaction>
</comment>
<evidence type="ECO:0000256" key="1">
    <source>
        <dbReference type="ARBA" id="ARBA00001962"/>
    </source>
</evidence>
<evidence type="ECO:0000256" key="14">
    <source>
        <dbReference type="ARBA" id="ARBA00026095"/>
    </source>
</evidence>
<evidence type="ECO:0000256" key="13">
    <source>
        <dbReference type="ARBA" id="ARBA00025729"/>
    </source>
</evidence>
<comment type="caution">
    <text evidence="18">The sequence shown here is derived from an EMBL/GenBank/DDBJ whole genome shotgun (WGS) entry which is preliminary data.</text>
</comment>
<keyword evidence="5" id="KW-0001">2Fe-2S</keyword>
<evidence type="ECO:0000259" key="17">
    <source>
        <dbReference type="PROSITE" id="PS51296"/>
    </source>
</evidence>
<evidence type="ECO:0000256" key="11">
    <source>
        <dbReference type="ARBA" id="ARBA00023136"/>
    </source>
</evidence>
<evidence type="ECO:0000256" key="9">
    <source>
        <dbReference type="ARBA" id="ARBA00023004"/>
    </source>
</evidence>
<organism evidence="18 19">
    <name type="scientific">Microctonus aethiopoides</name>
    <dbReference type="NCBI Taxonomy" id="144406"/>
    <lineage>
        <taxon>Eukaryota</taxon>
        <taxon>Metazoa</taxon>
        <taxon>Ecdysozoa</taxon>
        <taxon>Arthropoda</taxon>
        <taxon>Hexapoda</taxon>
        <taxon>Insecta</taxon>
        <taxon>Pterygota</taxon>
        <taxon>Neoptera</taxon>
        <taxon>Endopterygota</taxon>
        <taxon>Hymenoptera</taxon>
        <taxon>Apocrita</taxon>
        <taxon>Ichneumonoidea</taxon>
        <taxon>Braconidae</taxon>
        <taxon>Euphorinae</taxon>
        <taxon>Microctonus</taxon>
    </lineage>
</organism>
<keyword evidence="10" id="KW-0411">Iron-sulfur</keyword>
<dbReference type="InterPro" id="IPR050584">
    <property type="entry name" value="Cholesterol_7-desaturase"/>
</dbReference>
<dbReference type="EMBL" id="JAQQBS010001424">
    <property type="protein sequence ID" value="KAK0159271.1"/>
    <property type="molecule type" value="Genomic_DNA"/>
</dbReference>
<dbReference type="GO" id="GO:0008203">
    <property type="term" value="P:cholesterol metabolic process"/>
    <property type="evidence" value="ECO:0007669"/>
    <property type="project" value="InterPro"/>
</dbReference>
<evidence type="ECO:0000256" key="7">
    <source>
        <dbReference type="ARBA" id="ARBA00022989"/>
    </source>
</evidence>
<comment type="similarity">
    <text evidence="13">Belongs to the cholesterol 7-desaturase family.</text>
</comment>
<evidence type="ECO:0000256" key="2">
    <source>
        <dbReference type="ARBA" id="ARBA00004370"/>
    </source>
</evidence>
<dbReference type="AlphaFoldDB" id="A0AA39F036"/>
<keyword evidence="8" id="KW-0560">Oxidoreductase</keyword>
<evidence type="ECO:0000256" key="8">
    <source>
        <dbReference type="ARBA" id="ARBA00023002"/>
    </source>
</evidence>
<dbReference type="InterPro" id="IPR045605">
    <property type="entry name" value="KshA-like_C"/>
</dbReference>
<comment type="catalytic activity">
    <reaction evidence="16">
        <text>cholesterol + NADPH + O2 + H(+) = 7-dehydrocholesterol + NADP(+) + 2 H2O</text>
        <dbReference type="Rhea" id="RHEA:45024"/>
        <dbReference type="ChEBI" id="CHEBI:15377"/>
        <dbReference type="ChEBI" id="CHEBI:15378"/>
        <dbReference type="ChEBI" id="CHEBI:15379"/>
        <dbReference type="ChEBI" id="CHEBI:16113"/>
        <dbReference type="ChEBI" id="CHEBI:17759"/>
        <dbReference type="ChEBI" id="CHEBI:57783"/>
        <dbReference type="ChEBI" id="CHEBI:58349"/>
        <dbReference type="EC" id="1.14.19.21"/>
    </reaction>
    <physiologicalReaction direction="left-to-right" evidence="16">
        <dbReference type="Rhea" id="RHEA:45025"/>
    </physiologicalReaction>
</comment>
<reference evidence="18" key="2">
    <citation type="submission" date="2023-03" db="EMBL/GenBank/DDBJ databases">
        <authorList>
            <person name="Inwood S.N."/>
            <person name="Skelly J.G."/>
            <person name="Guhlin J."/>
            <person name="Harrop T.W.R."/>
            <person name="Goldson S.G."/>
            <person name="Dearden P.K."/>
        </authorList>
    </citation>
    <scope>NUCLEOTIDE SEQUENCE</scope>
    <source>
        <strain evidence="18">Irish</strain>
        <tissue evidence="18">Whole body</tissue>
    </source>
</reference>
<name>A0AA39F036_9HYME</name>
<comment type="cofactor">
    <cofactor evidence="1">
        <name>Fe cation</name>
        <dbReference type="ChEBI" id="CHEBI:24875"/>
    </cofactor>
</comment>
<protein>
    <recommendedName>
        <fullName evidence="14">cholesterol 7-desaturase</fullName>
        <ecNumber evidence="14">1.14.19.21</ecNumber>
    </recommendedName>
</protein>
<keyword evidence="9" id="KW-0408">Iron</keyword>
<dbReference type="GO" id="GO:0005737">
    <property type="term" value="C:cytoplasm"/>
    <property type="evidence" value="ECO:0007669"/>
    <property type="project" value="TreeGrafter"/>
</dbReference>
<evidence type="ECO:0000256" key="3">
    <source>
        <dbReference type="ARBA" id="ARBA00004972"/>
    </source>
</evidence>
<feature type="domain" description="Rieske" evidence="17">
    <location>
        <begin position="124"/>
        <end position="199"/>
    </location>
</feature>
<reference evidence="18" key="1">
    <citation type="journal article" date="2023" name="bioRxiv">
        <title>Scaffold-level genome assemblies of two parasitoid biocontrol wasps reveal the parthenogenesis mechanism and an associated novel virus.</title>
        <authorList>
            <person name="Inwood S."/>
            <person name="Skelly J."/>
            <person name="Guhlin J."/>
            <person name="Harrop T."/>
            <person name="Goldson S."/>
            <person name="Dearden P."/>
        </authorList>
    </citation>
    <scope>NUCLEOTIDE SEQUENCE</scope>
    <source>
        <strain evidence="18">Irish</strain>
        <tissue evidence="18">Whole body</tissue>
    </source>
</reference>